<dbReference type="RefSeq" id="WP_378592296.1">
    <property type="nucleotide sequence ID" value="NZ_JBHSKD010000027.1"/>
</dbReference>
<proteinExistence type="predicted"/>
<reference evidence="2" key="1">
    <citation type="journal article" date="2019" name="Int. J. Syst. Evol. Microbiol.">
        <title>The Global Catalogue of Microorganisms (GCM) 10K type strain sequencing project: providing services to taxonomists for standard genome sequencing and annotation.</title>
        <authorList>
            <consortium name="The Broad Institute Genomics Platform"/>
            <consortium name="The Broad Institute Genome Sequencing Center for Infectious Disease"/>
            <person name="Wu L."/>
            <person name="Ma J."/>
        </authorList>
    </citation>
    <scope>NUCLEOTIDE SEQUENCE [LARGE SCALE GENOMIC DNA]</scope>
    <source>
        <strain evidence="2">DFY41</strain>
    </source>
</reference>
<dbReference type="EMBL" id="JBHSKD010000027">
    <property type="protein sequence ID" value="MFC5178630.1"/>
    <property type="molecule type" value="Genomic_DNA"/>
</dbReference>
<comment type="caution">
    <text evidence="1">The sequence shown here is derived from an EMBL/GenBank/DDBJ whole genome shotgun (WGS) entry which is preliminary data.</text>
</comment>
<evidence type="ECO:0000313" key="1">
    <source>
        <dbReference type="EMBL" id="MFC5178630.1"/>
    </source>
</evidence>
<organism evidence="1 2">
    <name type="scientific">Nocardioides taihuensis</name>
    <dbReference type="NCBI Taxonomy" id="1835606"/>
    <lineage>
        <taxon>Bacteria</taxon>
        <taxon>Bacillati</taxon>
        <taxon>Actinomycetota</taxon>
        <taxon>Actinomycetes</taxon>
        <taxon>Propionibacteriales</taxon>
        <taxon>Nocardioidaceae</taxon>
        <taxon>Nocardioides</taxon>
    </lineage>
</organism>
<dbReference type="Proteomes" id="UP001596087">
    <property type="component" value="Unassembled WGS sequence"/>
</dbReference>
<protein>
    <submittedName>
        <fullName evidence="1">Uncharacterized protein</fullName>
    </submittedName>
</protein>
<evidence type="ECO:0000313" key="2">
    <source>
        <dbReference type="Proteomes" id="UP001596087"/>
    </source>
</evidence>
<accession>A0ABW0BN09</accession>
<sequence>MPASSIRTRTTAVLGAAALLVVGAAGGGYAAGKITGKDIKDGTVTSADVKDGTLKSADVKDGSLGVRDLSPATAEDLAPRLVYSRTGDGIYLPDDDSNTLVQSLALPEGRWLVTVSATAFPHVFSNDPQVPWISCELEAPDNGFARTNTTVALPGEYASLGTQLVVLAASDRDATFTCHGHNVGINQVTMTGVEVGAVTEVTP</sequence>
<gene>
    <name evidence="1" type="ORF">ACFPGP_18265</name>
</gene>
<keyword evidence="2" id="KW-1185">Reference proteome</keyword>
<name>A0ABW0BN09_9ACTN</name>